<gene>
    <name evidence="1" type="ORF">LCGC14_1084260</name>
</gene>
<proteinExistence type="predicted"/>
<reference evidence="1" key="1">
    <citation type="journal article" date="2015" name="Nature">
        <title>Complex archaea that bridge the gap between prokaryotes and eukaryotes.</title>
        <authorList>
            <person name="Spang A."/>
            <person name="Saw J.H."/>
            <person name="Jorgensen S.L."/>
            <person name="Zaremba-Niedzwiedzka K."/>
            <person name="Martijn J."/>
            <person name="Lind A.E."/>
            <person name="van Eijk R."/>
            <person name="Schleper C."/>
            <person name="Guy L."/>
            <person name="Ettema T.J."/>
        </authorList>
    </citation>
    <scope>NUCLEOTIDE SEQUENCE</scope>
</reference>
<protein>
    <recommendedName>
        <fullName evidence="2">Ribbon-helix-helix protein CopG domain-containing protein</fullName>
    </recommendedName>
</protein>
<sequence length="55" mass="6560">MAFNVMGTFSLDTESVTNLNKLSENYKVKKSELVRLFINYFHKNREEFEDLIKKV</sequence>
<evidence type="ECO:0008006" key="2">
    <source>
        <dbReference type="Google" id="ProtNLM"/>
    </source>
</evidence>
<dbReference type="EMBL" id="LAZR01004766">
    <property type="protein sequence ID" value="KKN05747.1"/>
    <property type="molecule type" value="Genomic_DNA"/>
</dbReference>
<accession>A0A0F9N1W1</accession>
<dbReference type="AlphaFoldDB" id="A0A0F9N1W1"/>
<evidence type="ECO:0000313" key="1">
    <source>
        <dbReference type="EMBL" id="KKN05747.1"/>
    </source>
</evidence>
<comment type="caution">
    <text evidence="1">The sequence shown here is derived from an EMBL/GenBank/DDBJ whole genome shotgun (WGS) entry which is preliminary data.</text>
</comment>
<organism evidence="1">
    <name type="scientific">marine sediment metagenome</name>
    <dbReference type="NCBI Taxonomy" id="412755"/>
    <lineage>
        <taxon>unclassified sequences</taxon>
        <taxon>metagenomes</taxon>
        <taxon>ecological metagenomes</taxon>
    </lineage>
</organism>
<name>A0A0F9N1W1_9ZZZZ</name>